<dbReference type="InterPro" id="IPR016155">
    <property type="entry name" value="Mopterin_synth/thiamin_S_b"/>
</dbReference>
<dbReference type="NCBIfam" id="NF002490">
    <property type="entry name" value="PRK01777.1"/>
    <property type="match status" value="1"/>
</dbReference>
<gene>
    <name evidence="3" type="ORF">LFA_2766</name>
</gene>
<name>A0A098G9H8_9GAMM</name>
<dbReference type="STRING" id="1212491.LFA_2766"/>
<dbReference type="SUPFAM" id="SSF54285">
    <property type="entry name" value="MoaD/ThiS"/>
    <property type="match status" value="1"/>
</dbReference>
<dbReference type="KEGG" id="lfa:LFA_2766"/>
<dbReference type="HOGENOM" id="CLU_150721_1_0_6"/>
<dbReference type="RefSeq" id="WP_045096514.1">
    <property type="nucleotide sequence ID" value="NZ_LN614827.1"/>
</dbReference>
<evidence type="ECO:0000256" key="1">
    <source>
        <dbReference type="ARBA" id="ARBA00010645"/>
    </source>
</evidence>
<dbReference type="Pfam" id="PF03658">
    <property type="entry name" value="Ub-RnfH"/>
    <property type="match status" value="1"/>
</dbReference>
<sequence length="90" mass="10203">MVKVELVYVPKDRPAIQITMDLKQGTTVAQALAESGIYNLYPETKDVSVGIYAKKVSLDTILKNGDRLELYRPLVSDPKEKRRQLARVKK</sequence>
<organism evidence="3 4">
    <name type="scientific">Legionella fallonii LLAP-10</name>
    <dbReference type="NCBI Taxonomy" id="1212491"/>
    <lineage>
        <taxon>Bacteria</taxon>
        <taxon>Pseudomonadati</taxon>
        <taxon>Pseudomonadota</taxon>
        <taxon>Gammaproteobacteria</taxon>
        <taxon>Legionellales</taxon>
        <taxon>Legionellaceae</taxon>
        <taxon>Legionella</taxon>
    </lineage>
</organism>
<dbReference type="InterPro" id="IPR037021">
    <property type="entry name" value="RnfH_sf"/>
</dbReference>
<dbReference type="PANTHER" id="PTHR37483">
    <property type="entry name" value="UPF0125 PROTEIN RATB"/>
    <property type="match status" value="1"/>
</dbReference>
<comment type="similarity">
    <text evidence="1 2">Belongs to the UPF0125 (RnfH) family.</text>
</comment>
<dbReference type="Gene3D" id="3.10.20.280">
    <property type="entry name" value="RnfH-like"/>
    <property type="match status" value="1"/>
</dbReference>
<evidence type="ECO:0000313" key="4">
    <source>
        <dbReference type="Proteomes" id="UP000032430"/>
    </source>
</evidence>
<evidence type="ECO:0000313" key="3">
    <source>
        <dbReference type="EMBL" id="CEG58130.1"/>
    </source>
</evidence>
<keyword evidence="4" id="KW-1185">Reference proteome</keyword>
<dbReference type="HAMAP" id="MF_00460">
    <property type="entry name" value="UPF0125_RnfH"/>
    <property type="match status" value="1"/>
</dbReference>
<dbReference type="PANTHER" id="PTHR37483:SF1">
    <property type="entry name" value="UPF0125 PROTEIN RATB"/>
    <property type="match status" value="1"/>
</dbReference>
<proteinExistence type="inferred from homology"/>
<dbReference type="AlphaFoldDB" id="A0A098G9H8"/>
<dbReference type="EMBL" id="LN614827">
    <property type="protein sequence ID" value="CEG58130.1"/>
    <property type="molecule type" value="Genomic_DNA"/>
</dbReference>
<accession>A0A098G9H8</accession>
<protein>
    <recommendedName>
        <fullName evidence="2">UPF0125 protein LFA_2766</fullName>
    </recommendedName>
</protein>
<dbReference type="OrthoDB" id="9796575at2"/>
<dbReference type="InterPro" id="IPR005346">
    <property type="entry name" value="RnfH"/>
</dbReference>
<reference evidence="4" key="1">
    <citation type="submission" date="2014-09" db="EMBL/GenBank/DDBJ databases">
        <authorList>
            <person name="Gomez-Valero L."/>
        </authorList>
    </citation>
    <scope>NUCLEOTIDE SEQUENCE [LARGE SCALE GENOMIC DNA]</scope>
    <source>
        <strain evidence="4">ATCC700992</strain>
    </source>
</reference>
<dbReference type="Proteomes" id="UP000032430">
    <property type="component" value="Chromosome I"/>
</dbReference>
<evidence type="ECO:0000256" key="2">
    <source>
        <dbReference type="HAMAP-Rule" id="MF_00460"/>
    </source>
</evidence>